<reference evidence="2" key="1">
    <citation type="submission" date="2023-01" db="EMBL/GenBank/DDBJ databases">
        <title>Oxazolidinone resistance genes in florfenicol resistant enterococci from beef cattle and veal calves at slaughter.</title>
        <authorList>
            <person name="Biggel M."/>
        </authorList>
    </citation>
    <scope>NUCLEOTIDE SEQUENCE</scope>
    <source>
        <strain evidence="2">K204-1</strain>
    </source>
</reference>
<dbReference type="GO" id="GO:0071522">
    <property type="term" value="F:ureidoglycine aminohydrolase activity"/>
    <property type="evidence" value="ECO:0007669"/>
    <property type="project" value="UniProtKB-EC"/>
</dbReference>
<sequence>MGYRTNEMGYPSSILESRSRIERGNFAVIPPEGMVMNQLPGFEQCEMTILATPKLGASFVDYLCRVLPGGGKRDGFGGNGIQTFIYVMEGSLTVSIEDETFELTQGGYVYCPPTKQMTFENNSDEPAETFLYKKRYQEAKGYEPYVVSGNSNDIAGEDYEGMSDVNFKNLLPTDLNFDMNFHILSFETGGSHGYIETHYQEHGAILLSGEGMYNLDNNWMPVKKGDYIFMGAYNLQACYSVGRKAPLSYLYSKDCNRDVEL</sequence>
<feature type="domain" description="Cupin type-2" evidence="1">
    <location>
        <begin position="83"/>
        <end position="129"/>
    </location>
</feature>
<evidence type="ECO:0000313" key="2">
    <source>
        <dbReference type="EMBL" id="WCG23006.1"/>
    </source>
</evidence>
<dbReference type="PANTHER" id="PTHR34571:SF1">
    <property type="entry name" value="(S)-UREIDOGLYCINE AMINOHYDROLASE"/>
    <property type="match status" value="1"/>
</dbReference>
<dbReference type="GeneID" id="72385473"/>
<dbReference type="InterPro" id="IPR017627">
    <property type="entry name" value="UGHY"/>
</dbReference>
<dbReference type="EC" id="3.5.3.26" evidence="2"/>
<dbReference type="RefSeq" id="WP_248848459.1">
    <property type="nucleotide sequence ID" value="NZ_CP090216.1"/>
</dbReference>
<name>A0AAE9XIQ1_9ENTE</name>
<keyword evidence="2" id="KW-0378">Hydrolase</keyword>
<dbReference type="InterPro" id="IPR014710">
    <property type="entry name" value="RmlC-like_jellyroll"/>
</dbReference>
<protein>
    <submittedName>
        <fullName evidence="2">(S)-ureidoglycine aminohydrolase</fullName>
        <ecNumber evidence="2">3.5.3.26</ecNumber>
    </submittedName>
</protein>
<dbReference type="PANTHER" id="PTHR34571">
    <property type="entry name" value="(S)-UREIDOGLYCINE AMINOHYDROLASE"/>
    <property type="match status" value="1"/>
</dbReference>
<dbReference type="InterPro" id="IPR011051">
    <property type="entry name" value="RmlC_Cupin_sf"/>
</dbReference>
<evidence type="ECO:0000259" key="1">
    <source>
        <dbReference type="Pfam" id="PF07883"/>
    </source>
</evidence>
<dbReference type="CDD" id="cd02212">
    <property type="entry name" value="cupin_UGlyAH_C"/>
    <property type="match status" value="1"/>
</dbReference>
<proteinExistence type="predicted"/>
<dbReference type="Pfam" id="PF07883">
    <property type="entry name" value="Cupin_2"/>
    <property type="match status" value="1"/>
</dbReference>
<dbReference type="CDD" id="cd02211">
    <property type="entry name" value="cupin_UGlyAH_N"/>
    <property type="match status" value="1"/>
</dbReference>
<dbReference type="Proteomes" id="UP001179600">
    <property type="component" value="Chromosome"/>
</dbReference>
<dbReference type="InterPro" id="IPR013096">
    <property type="entry name" value="Cupin_2"/>
</dbReference>
<dbReference type="NCBIfam" id="TIGR03214">
    <property type="entry name" value="ura-cupin"/>
    <property type="match status" value="1"/>
</dbReference>
<dbReference type="Gene3D" id="2.60.120.10">
    <property type="entry name" value="Jelly Rolls"/>
    <property type="match status" value="1"/>
</dbReference>
<dbReference type="InterPro" id="IPR044697">
    <property type="entry name" value="UGlyAH_cupin_C"/>
</dbReference>
<accession>A0AAE9XIQ1</accession>
<evidence type="ECO:0000313" key="3">
    <source>
        <dbReference type="Proteomes" id="UP001179600"/>
    </source>
</evidence>
<dbReference type="InterPro" id="IPR044704">
    <property type="entry name" value="UGlyAH_cupin_N"/>
</dbReference>
<dbReference type="AlphaFoldDB" id="A0AAE9XIQ1"/>
<dbReference type="EMBL" id="CP116507">
    <property type="protein sequence ID" value="WCG23006.1"/>
    <property type="molecule type" value="Genomic_DNA"/>
</dbReference>
<organism evidence="2 3">
    <name type="scientific">Vagococcus lutrae</name>
    <dbReference type="NCBI Taxonomy" id="81947"/>
    <lineage>
        <taxon>Bacteria</taxon>
        <taxon>Bacillati</taxon>
        <taxon>Bacillota</taxon>
        <taxon>Bacilli</taxon>
        <taxon>Lactobacillales</taxon>
        <taxon>Enterococcaceae</taxon>
        <taxon>Vagococcus</taxon>
    </lineage>
</organism>
<gene>
    <name evidence="2" type="primary">allE</name>
    <name evidence="2" type="ORF">PML95_01800</name>
</gene>
<dbReference type="SUPFAM" id="SSF51182">
    <property type="entry name" value="RmlC-like cupins"/>
    <property type="match status" value="1"/>
</dbReference>